<proteinExistence type="predicted"/>
<keyword evidence="2" id="KW-1185">Reference proteome</keyword>
<reference evidence="1" key="1">
    <citation type="submission" date="2023-06" db="EMBL/GenBank/DDBJ databases">
        <authorList>
            <consortium name="Lawrence Berkeley National Laboratory"/>
            <person name="Ahrendt S."/>
            <person name="Sahu N."/>
            <person name="Indic B."/>
            <person name="Wong-Bajracharya J."/>
            <person name="Merenyi Z."/>
            <person name="Ke H.-M."/>
            <person name="Monk M."/>
            <person name="Kocsube S."/>
            <person name="Drula E."/>
            <person name="Lipzen A."/>
            <person name="Balint B."/>
            <person name="Henrissat B."/>
            <person name="Andreopoulos B."/>
            <person name="Martin F.M."/>
            <person name="Harder C.B."/>
            <person name="Rigling D."/>
            <person name="Ford K.L."/>
            <person name="Foster G.D."/>
            <person name="Pangilinan J."/>
            <person name="Papanicolaou A."/>
            <person name="Barry K."/>
            <person name="LaButti K."/>
            <person name="Viragh M."/>
            <person name="Koriabine M."/>
            <person name="Yan M."/>
            <person name="Riley R."/>
            <person name="Champramary S."/>
            <person name="Plett K.L."/>
            <person name="Tsai I.J."/>
            <person name="Slot J."/>
            <person name="Sipos G."/>
            <person name="Plett J."/>
            <person name="Nagy L.G."/>
            <person name="Grigoriev I.V."/>
        </authorList>
    </citation>
    <scope>NUCLEOTIDE SEQUENCE</scope>
    <source>
        <strain evidence="1">FPL87.14</strain>
    </source>
</reference>
<protein>
    <submittedName>
        <fullName evidence="1">Uncharacterized protein</fullName>
    </submittedName>
</protein>
<name>A0AA39M5C2_9AGAR</name>
<dbReference type="Proteomes" id="UP001175226">
    <property type="component" value="Unassembled WGS sequence"/>
</dbReference>
<evidence type="ECO:0000313" key="1">
    <source>
        <dbReference type="EMBL" id="KAK0421547.1"/>
    </source>
</evidence>
<comment type="caution">
    <text evidence="1">The sequence shown here is derived from an EMBL/GenBank/DDBJ whole genome shotgun (WGS) entry which is preliminary data.</text>
</comment>
<sequence>FSSSHPLRETHHVRVYEAEKRKVPNFVGGMLPRRDRGDWEYYCAMMLTIFKPWRTGQDLKIDKETTWDTAFTEFNFSSRHQQIMLNFNLQYECLDARDDYRA</sequence>
<organism evidence="1 2">
    <name type="scientific">Armillaria borealis</name>
    <dbReference type="NCBI Taxonomy" id="47425"/>
    <lineage>
        <taxon>Eukaryota</taxon>
        <taxon>Fungi</taxon>
        <taxon>Dikarya</taxon>
        <taxon>Basidiomycota</taxon>
        <taxon>Agaricomycotina</taxon>
        <taxon>Agaricomycetes</taxon>
        <taxon>Agaricomycetidae</taxon>
        <taxon>Agaricales</taxon>
        <taxon>Marasmiineae</taxon>
        <taxon>Physalacriaceae</taxon>
        <taxon>Armillaria</taxon>
    </lineage>
</organism>
<feature type="non-terminal residue" evidence="1">
    <location>
        <position position="102"/>
    </location>
</feature>
<feature type="non-terminal residue" evidence="1">
    <location>
        <position position="1"/>
    </location>
</feature>
<accession>A0AA39M5C2</accession>
<evidence type="ECO:0000313" key="2">
    <source>
        <dbReference type="Proteomes" id="UP001175226"/>
    </source>
</evidence>
<gene>
    <name evidence="1" type="ORF">EV421DRAFT_1688299</name>
</gene>
<dbReference type="AlphaFoldDB" id="A0AA39M5C2"/>
<dbReference type="EMBL" id="JAUEPT010000547">
    <property type="protein sequence ID" value="KAK0421547.1"/>
    <property type="molecule type" value="Genomic_DNA"/>
</dbReference>